<evidence type="ECO:0000256" key="1">
    <source>
        <dbReference type="SAM" id="MobiDB-lite"/>
    </source>
</evidence>
<feature type="region of interest" description="Disordered" evidence="1">
    <location>
        <begin position="514"/>
        <end position="536"/>
    </location>
</feature>
<feature type="compositionally biased region" description="Basic and acidic residues" evidence="1">
    <location>
        <begin position="67"/>
        <end position="83"/>
    </location>
</feature>
<evidence type="ECO:0000313" key="2">
    <source>
        <dbReference type="Proteomes" id="UP001652621"/>
    </source>
</evidence>
<feature type="compositionally biased region" description="Basic and acidic residues" evidence="1">
    <location>
        <begin position="457"/>
        <end position="474"/>
    </location>
</feature>
<feature type="compositionally biased region" description="Polar residues" evidence="1">
    <location>
        <begin position="314"/>
        <end position="328"/>
    </location>
</feature>
<feature type="compositionally biased region" description="Polar residues" evidence="1">
    <location>
        <begin position="475"/>
        <end position="489"/>
    </location>
</feature>
<feature type="region of interest" description="Disordered" evidence="1">
    <location>
        <begin position="62"/>
        <end position="83"/>
    </location>
</feature>
<organism evidence="2 3">
    <name type="scientific">Musca domestica</name>
    <name type="common">House fly</name>
    <dbReference type="NCBI Taxonomy" id="7370"/>
    <lineage>
        <taxon>Eukaryota</taxon>
        <taxon>Metazoa</taxon>
        <taxon>Ecdysozoa</taxon>
        <taxon>Arthropoda</taxon>
        <taxon>Hexapoda</taxon>
        <taxon>Insecta</taxon>
        <taxon>Pterygota</taxon>
        <taxon>Neoptera</taxon>
        <taxon>Endopterygota</taxon>
        <taxon>Diptera</taxon>
        <taxon>Brachycera</taxon>
        <taxon>Muscomorpha</taxon>
        <taxon>Muscoidea</taxon>
        <taxon>Muscidae</taxon>
        <taxon>Musca</taxon>
    </lineage>
</organism>
<protein>
    <submittedName>
        <fullName evidence="3">Uncharacterized protein LOC101896036 isoform X1</fullName>
    </submittedName>
</protein>
<dbReference type="Proteomes" id="UP001652621">
    <property type="component" value="Unplaced"/>
</dbReference>
<feature type="region of interest" description="Disordered" evidence="1">
    <location>
        <begin position="570"/>
        <end position="595"/>
    </location>
</feature>
<feature type="compositionally biased region" description="Basic and acidic residues" evidence="1">
    <location>
        <begin position="522"/>
        <end position="533"/>
    </location>
</feature>
<feature type="compositionally biased region" description="Basic and acidic residues" evidence="1">
    <location>
        <begin position="304"/>
        <end position="313"/>
    </location>
</feature>
<feature type="compositionally biased region" description="Polar residues" evidence="1">
    <location>
        <begin position="423"/>
        <end position="449"/>
    </location>
</feature>
<reference evidence="3" key="1">
    <citation type="submission" date="2025-08" db="UniProtKB">
        <authorList>
            <consortium name="RefSeq"/>
        </authorList>
    </citation>
    <scope>IDENTIFICATION</scope>
    <source>
        <strain evidence="3">Aabys</strain>
        <tissue evidence="3">Whole body</tissue>
    </source>
</reference>
<evidence type="ECO:0000313" key="3">
    <source>
        <dbReference type="RefSeq" id="XP_058982337.1"/>
    </source>
</evidence>
<keyword evidence="2" id="KW-1185">Reference proteome</keyword>
<name>A0ABM3V9A3_MUSDO</name>
<feature type="compositionally biased region" description="Polar residues" evidence="1">
    <location>
        <begin position="272"/>
        <end position="285"/>
    </location>
</feature>
<dbReference type="RefSeq" id="XP_058982337.1">
    <property type="nucleotide sequence ID" value="XM_059126354.1"/>
</dbReference>
<dbReference type="GeneID" id="101896036"/>
<feature type="region of interest" description="Disordered" evidence="1">
    <location>
        <begin position="272"/>
        <end position="328"/>
    </location>
</feature>
<accession>A0ABM3V9A3</accession>
<proteinExistence type="predicted"/>
<feature type="region of interest" description="Disordered" evidence="1">
    <location>
        <begin position="405"/>
        <end position="495"/>
    </location>
</feature>
<gene>
    <name evidence="3" type="primary">LOC101896036</name>
</gene>
<sequence>MFSKSPVLNIASKNMHIAKKCYSLLIKSRTIHGGGVSKTKFRPVIKMSPNFSGFEKFCMRPMSSNGKENDNSNKSMGEKKSSEILEIKPISKSLVNQLNSKLSKQETTEKGNQVPPEPRTILKKVFKKRSRQESRDALHDPTNVLTRRRGSKRRIMIVQLLENTENSSNSNTLEPSDLKTKNYKLEILADHEGIGKSMLTPKKVHIEFMEEDNLKDIELEKNPSLQLPPTAQTSVAIKNDTKKAIFNAETDQLTKIKYSKDSQEQVTNHKFSNDNQVLAKNSSGYQKDIPSKTADVTKNIVPEPNKKDEKLPESTKQPINPISLSPLVTDNKTSNHKQLFKDDGQLQNFLVDSMKSSKASETSMSMANLSSTNAKKIDFTKDEIKLNSSNTKSDDSESIFLMSLPPQGSLNKHKEMKKAENPTKITKPSSSTQDDLLKVNSLSKTTTRNDASKNIPKKMENSKLDVNKKTETTDSRNYNTKPNYNTASASMPKVSQLAEPNRALQNKMEVNTNMKGIPKPLEPIKRDVQKDSPKSVNKCPKNMFGECMSAEQLKQNQEKLKIFQKAQKPQINPVPGKNLGGPDGGNRSKLKGINTPPKGSYEKTWSTLTISIMYVGLSLMIYGFIQTNLSLNLWQNILKSLQGHQLQQEKLLVQKALYQNDTKVSNTENDENIEKPPKKLEAKEVAAVDLVGNLKEV</sequence>